<dbReference type="AlphaFoldDB" id="A0A6A4ABJ3"/>
<protein>
    <recommendedName>
        <fullName evidence="1">Reverse transcriptase Ty1/copia-type domain-containing protein</fullName>
    </recommendedName>
</protein>
<gene>
    <name evidence="4" type="ORF">PF002_g3816</name>
    <name evidence="3" type="ORF">PF005_g5209</name>
    <name evidence="2" type="ORF">PF011_g4213</name>
</gene>
<evidence type="ECO:0000259" key="1">
    <source>
        <dbReference type="Pfam" id="PF07727"/>
    </source>
</evidence>
<comment type="caution">
    <text evidence="4">The sequence shown here is derived from an EMBL/GenBank/DDBJ whole genome shotgun (WGS) entry which is preliminary data.</text>
</comment>
<dbReference type="Proteomes" id="UP000460718">
    <property type="component" value="Unassembled WGS sequence"/>
</dbReference>
<reference evidence="5 6" key="1">
    <citation type="submission" date="2018-08" db="EMBL/GenBank/DDBJ databases">
        <title>Genomic investigation of the strawberry pathogen Phytophthora fragariae indicates pathogenicity is determined by transcriptional variation in three key races.</title>
        <authorList>
            <person name="Adams T.M."/>
            <person name="Armitage A.D."/>
            <person name="Sobczyk M.K."/>
            <person name="Bates H.J."/>
            <person name="Dunwell J.M."/>
            <person name="Nellist C.F."/>
            <person name="Harrison R.J."/>
        </authorList>
    </citation>
    <scope>NUCLEOTIDE SEQUENCE [LARGE SCALE GENOMIC DNA]</scope>
    <source>
        <strain evidence="4 6">BC-1</strain>
        <strain evidence="3 5">NOV-27</strain>
        <strain evidence="2 7">SCRP245</strain>
    </source>
</reference>
<name>A0A6A4ABJ3_9STRA</name>
<evidence type="ECO:0000313" key="6">
    <source>
        <dbReference type="Proteomes" id="UP000440367"/>
    </source>
</evidence>
<dbReference type="InterPro" id="IPR013103">
    <property type="entry name" value="RVT_2"/>
</dbReference>
<evidence type="ECO:0000313" key="7">
    <source>
        <dbReference type="Proteomes" id="UP000460718"/>
    </source>
</evidence>
<keyword evidence="5" id="KW-1185">Reference proteome</keyword>
<dbReference type="OrthoDB" id="167212at2759"/>
<sequence length="148" mass="16751">MVFKKKLHADGSLDKYKACVVANGFSQPYGDDYTKSFSPVAYHSTVRLVAVVVVQRQMKRMQLDIKTVFLNSKLNEEIYLDPVEGITSSDGHVWRRCKAEDLVYVDDILAFATKDEDLSELKAAVEDVYDVNNHEDIKAFATAVVDQR</sequence>
<dbReference type="Proteomes" id="UP000440367">
    <property type="component" value="Unassembled WGS sequence"/>
</dbReference>
<dbReference type="EMBL" id="QXGD01000112">
    <property type="protein sequence ID" value="KAE9252471.1"/>
    <property type="molecule type" value="Genomic_DNA"/>
</dbReference>
<organism evidence="4 6">
    <name type="scientific">Phytophthora fragariae</name>
    <dbReference type="NCBI Taxonomy" id="53985"/>
    <lineage>
        <taxon>Eukaryota</taxon>
        <taxon>Sar</taxon>
        <taxon>Stramenopiles</taxon>
        <taxon>Oomycota</taxon>
        <taxon>Peronosporomycetes</taxon>
        <taxon>Peronosporales</taxon>
        <taxon>Peronosporaceae</taxon>
        <taxon>Phytophthora</taxon>
    </lineage>
</organism>
<dbReference type="EMBL" id="QXFW01000150">
    <property type="protein sequence ID" value="KAE9022956.1"/>
    <property type="molecule type" value="Genomic_DNA"/>
</dbReference>
<evidence type="ECO:0000313" key="5">
    <source>
        <dbReference type="Proteomes" id="UP000433483"/>
    </source>
</evidence>
<accession>A0A6A4ABJ3</accession>
<dbReference type="Proteomes" id="UP000433483">
    <property type="component" value="Unassembled WGS sequence"/>
</dbReference>
<dbReference type="Pfam" id="PF07727">
    <property type="entry name" value="RVT_2"/>
    <property type="match status" value="1"/>
</dbReference>
<evidence type="ECO:0000313" key="2">
    <source>
        <dbReference type="EMBL" id="KAE9022956.1"/>
    </source>
</evidence>
<dbReference type="EMBL" id="QXGB01000178">
    <property type="protein sequence ID" value="KAE9226236.1"/>
    <property type="molecule type" value="Genomic_DNA"/>
</dbReference>
<evidence type="ECO:0000313" key="4">
    <source>
        <dbReference type="EMBL" id="KAE9252471.1"/>
    </source>
</evidence>
<evidence type="ECO:0000313" key="3">
    <source>
        <dbReference type="EMBL" id="KAE9226236.1"/>
    </source>
</evidence>
<feature type="domain" description="Reverse transcriptase Ty1/copia-type" evidence="1">
    <location>
        <begin position="2"/>
        <end position="98"/>
    </location>
</feature>
<proteinExistence type="predicted"/>